<dbReference type="AlphaFoldDB" id="A0A517L5X8"/>
<keyword evidence="4" id="KW-1185">Reference proteome</keyword>
<proteinExistence type="predicted"/>
<organism evidence="3 4">
    <name type="scientific">Venturia effusa</name>
    <dbReference type="NCBI Taxonomy" id="50376"/>
    <lineage>
        <taxon>Eukaryota</taxon>
        <taxon>Fungi</taxon>
        <taxon>Dikarya</taxon>
        <taxon>Ascomycota</taxon>
        <taxon>Pezizomycotina</taxon>
        <taxon>Dothideomycetes</taxon>
        <taxon>Pleosporomycetidae</taxon>
        <taxon>Venturiales</taxon>
        <taxon>Venturiaceae</taxon>
        <taxon>Venturia</taxon>
    </lineage>
</organism>
<gene>
    <name evidence="3" type="ORF">FKW77_007863</name>
</gene>
<sequence length="228" mass="25169">MSGAGPRQDLQPNQDILPSHPSINSHINCPATYYVKRVNMSDIQNPSVKTEDTDDPAPSSSAPNVKVKATPRKRKAAKKEEANDGGDVEEGPTKKPKAAPKAGIPDRYEDLAAEDKMLLKMKEEGKGGKEIAEAWQTMTGNKHTSLGTRYVRIKAAIARVKDSDLEALERAMEKAKERIEEEKKVLEKRLWAFVAEGMETEGAEEKYDVPTLEKAWKRLQAEGKNGGS</sequence>
<protein>
    <submittedName>
        <fullName evidence="3">Uncharacterized protein</fullName>
    </submittedName>
</protein>
<dbReference type="STRING" id="50376.A0A517L5X8"/>
<feature type="region of interest" description="Disordered" evidence="2">
    <location>
        <begin position="44"/>
        <end position="109"/>
    </location>
</feature>
<evidence type="ECO:0000256" key="2">
    <source>
        <dbReference type="SAM" id="MobiDB-lite"/>
    </source>
</evidence>
<dbReference type="Proteomes" id="UP000316270">
    <property type="component" value="Chromosome 5"/>
</dbReference>
<dbReference type="OrthoDB" id="5375264at2759"/>
<dbReference type="EMBL" id="CP042189">
    <property type="protein sequence ID" value="QDS71008.1"/>
    <property type="molecule type" value="Genomic_DNA"/>
</dbReference>
<evidence type="ECO:0000313" key="3">
    <source>
        <dbReference type="EMBL" id="QDS71008.1"/>
    </source>
</evidence>
<accession>A0A517L5X8</accession>
<feature type="region of interest" description="Disordered" evidence="2">
    <location>
        <begin position="1"/>
        <end position="27"/>
    </location>
</feature>
<feature type="coiled-coil region" evidence="1">
    <location>
        <begin position="158"/>
        <end position="196"/>
    </location>
</feature>
<evidence type="ECO:0000256" key="1">
    <source>
        <dbReference type="SAM" id="Coils"/>
    </source>
</evidence>
<feature type="compositionally biased region" description="Polar residues" evidence="2">
    <location>
        <begin position="10"/>
        <end position="27"/>
    </location>
</feature>
<keyword evidence="1" id="KW-0175">Coiled coil</keyword>
<name>A0A517L5X8_9PEZI</name>
<evidence type="ECO:0000313" key="4">
    <source>
        <dbReference type="Proteomes" id="UP000316270"/>
    </source>
</evidence>
<reference evidence="3 4" key="1">
    <citation type="submission" date="2019-07" db="EMBL/GenBank/DDBJ databases">
        <title>Finished genome of Venturia effusa.</title>
        <authorList>
            <person name="Young C.A."/>
            <person name="Cox M.P."/>
            <person name="Ganley A.R.D."/>
            <person name="David W.J."/>
        </authorList>
    </citation>
    <scope>NUCLEOTIDE SEQUENCE [LARGE SCALE GENOMIC DNA]</scope>
    <source>
        <strain evidence="4">albino</strain>
    </source>
</reference>